<dbReference type="PANTHER" id="PTHR21600:SF44">
    <property type="entry name" value="RIBOSOMAL LARGE SUBUNIT PSEUDOURIDINE SYNTHASE D"/>
    <property type="match status" value="1"/>
</dbReference>
<dbReference type="AlphaFoldDB" id="A0A1G2HLB1"/>
<evidence type="ECO:0000259" key="4">
    <source>
        <dbReference type="Pfam" id="PF00849"/>
    </source>
</evidence>
<feature type="domain" description="Pseudouridine synthase RsuA/RluA-like" evidence="4">
    <location>
        <begin position="130"/>
        <end position="227"/>
    </location>
</feature>
<feature type="domain" description="Pseudouridine synthase RsuA/RluA-like" evidence="4">
    <location>
        <begin position="11"/>
        <end position="99"/>
    </location>
</feature>
<dbReference type="SUPFAM" id="SSF55120">
    <property type="entry name" value="Pseudouridine synthase"/>
    <property type="match status" value="1"/>
</dbReference>
<dbReference type="InterPro" id="IPR006145">
    <property type="entry name" value="PsdUridine_synth_RsuA/RluA"/>
</dbReference>
<dbReference type="EMBL" id="MHOL01000004">
    <property type="protein sequence ID" value="OGZ63255.1"/>
    <property type="molecule type" value="Genomic_DNA"/>
</dbReference>
<proteinExistence type="inferred from homology"/>
<dbReference type="Proteomes" id="UP000178991">
    <property type="component" value="Unassembled WGS sequence"/>
</dbReference>
<dbReference type="Gene3D" id="3.30.2350.10">
    <property type="entry name" value="Pseudouridine synthase"/>
    <property type="match status" value="1"/>
</dbReference>
<reference evidence="5 6" key="1">
    <citation type="journal article" date="2016" name="Nat. Commun.">
        <title>Thousands of microbial genomes shed light on interconnected biogeochemical processes in an aquifer system.</title>
        <authorList>
            <person name="Anantharaman K."/>
            <person name="Brown C.T."/>
            <person name="Hug L.A."/>
            <person name="Sharon I."/>
            <person name="Castelle C.J."/>
            <person name="Probst A.J."/>
            <person name="Thomas B.C."/>
            <person name="Singh A."/>
            <person name="Wilkins M.J."/>
            <person name="Karaoz U."/>
            <person name="Brodie E.L."/>
            <person name="Williams K.H."/>
            <person name="Hubbard S.S."/>
            <person name="Banfield J.F."/>
        </authorList>
    </citation>
    <scope>NUCLEOTIDE SEQUENCE [LARGE SCALE GENOMIC DNA]</scope>
</reference>
<organism evidence="5 6">
    <name type="scientific">Candidatus Staskawiczbacteria bacterium RIFCSPHIGHO2_01_FULL_34_27</name>
    <dbReference type="NCBI Taxonomy" id="1802199"/>
    <lineage>
        <taxon>Bacteria</taxon>
        <taxon>Candidatus Staskawicziibacteriota</taxon>
    </lineage>
</organism>
<dbReference type="InterPro" id="IPR020103">
    <property type="entry name" value="PsdUridine_synth_cat_dom_sf"/>
</dbReference>
<dbReference type="GO" id="GO:0003723">
    <property type="term" value="F:RNA binding"/>
    <property type="evidence" value="ECO:0007669"/>
    <property type="project" value="InterPro"/>
</dbReference>
<dbReference type="GO" id="GO:0000455">
    <property type="term" value="P:enzyme-directed rRNA pseudouridine synthesis"/>
    <property type="evidence" value="ECO:0007669"/>
    <property type="project" value="TreeGrafter"/>
</dbReference>
<evidence type="ECO:0000313" key="5">
    <source>
        <dbReference type="EMBL" id="OGZ63255.1"/>
    </source>
</evidence>
<dbReference type="InterPro" id="IPR006224">
    <property type="entry name" value="PsdUridine_synth_RluA-like_CS"/>
</dbReference>
<evidence type="ECO:0000256" key="3">
    <source>
        <dbReference type="SAM" id="MobiDB-lite"/>
    </source>
</evidence>
<evidence type="ECO:0000313" key="6">
    <source>
        <dbReference type="Proteomes" id="UP000178991"/>
    </source>
</evidence>
<dbReference type="CDD" id="cd02869">
    <property type="entry name" value="PseudoU_synth_RluA_like"/>
    <property type="match status" value="1"/>
</dbReference>
<comment type="caution">
    <text evidence="5">The sequence shown here is derived from an EMBL/GenBank/DDBJ whole genome shotgun (WGS) entry which is preliminary data.</text>
</comment>
<dbReference type="PANTHER" id="PTHR21600">
    <property type="entry name" value="MITOCHONDRIAL RNA PSEUDOURIDINE SYNTHASE"/>
    <property type="match status" value="1"/>
</dbReference>
<dbReference type="GO" id="GO:0140098">
    <property type="term" value="F:catalytic activity, acting on RNA"/>
    <property type="evidence" value="ECO:0007669"/>
    <property type="project" value="UniProtKB-ARBA"/>
</dbReference>
<evidence type="ECO:0000256" key="1">
    <source>
        <dbReference type="ARBA" id="ARBA00010876"/>
    </source>
</evidence>
<accession>A0A1G2HLB1</accession>
<protein>
    <recommendedName>
        <fullName evidence="4">Pseudouridine synthase RsuA/RluA-like domain-containing protein</fullName>
    </recommendedName>
</protein>
<feature type="region of interest" description="Disordered" evidence="3">
    <location>
        <begin position="107"/>
        <end position="127"/>
    </location>
</feature>
<name>A0A1G2HLB1_9BACT</name>
<comment type="similarity">
    <text evidence="1">Belongs to the pseudouridine synthase RluA family.</text>
</comment>
<dbReference type="Pfam" id="PF00849">
    <property type="entry name" value="PseudoU_synth_2"/>
    <property type="match status" value="2"/>
</dbReference>
<dbReference type="GO" id="GO:0009982">
    <property type="term" value="F:pseudouridine synthase activity"/>
    <property type="evidence" value="ECO:0007669"/>
    <property type="project" value="InterPro"/>
</dbReference>
<evidence type="ECO:0000256" key="2">
    <source>
        <dbReference type="ARBA" id="ARBA00023235"/>
    </source>
</evidence>
<dbReference type="InterPro" id="IPR050188">
    <property type="entry name" value="RluA_PseudoU_synthase"/>
</dbReference>
<sequence>MDLKILYEDSDVLAVDKPAGIVVFPESTSPGLIDSKAKPYYKTLIDLLIEKYPKLVDVGRPPRYGIVHRLDKDTSGILLVAKSTEGLIFLQKEFSAHTFSSISNSEERESWDEISPTPLGRGGKNSPALEKKLEKKYIALCYGVIKEDSGTIHTLIGRAKGDPRKQAAHSLEYKGKTGLREAITEYKVIERYTSDKGQGTRDKKNEYTLLEVQIKTGRKHQIRCHLAYIHHPVAGDKMYGFKDSSIPENLHRQFLHASYLKITLLNGNIKEFYSDLPEELSKVLKNLSPD</sequence>
<gene>
    <name evidence="5" type="ORF">A2639_02315</name>
</gene>
<keyword evidence="2" id="KW-0413">Isomerase</keyword>
<dbReference type="PROSITE" id="PS01129">
    <property type="entry name" value="PSI_RLU"/>
    <property type="match status" value="1"/>
</dbReference>